<dbReference type="InterPro" id="IPR004252">
    <property type="entry name" value="Probable_transposase_24"/>
</dbReference>
<evidence type="ECO:0008006" key="5">
    <source>
        <dbReference type="Google" id="ProtNLM"/>
    </source>
</evidence>
<evidence type="ECO:0000313" key="3">
    <source>
        <dbReference type="EMBL" id="KAL0008738.1"/>
    </source>
</evidence>
<dbReference type="Pfam" id="PF03004">
    <property type="entry name" value="Transposase_24"/>
    <property type="match status" value="1"/>
</dbReference>
<feature type="region of interest" description="Disordered" evidence="2">
    <location>
        <begin position="120"/>
        <end position="139"/>
    </location>
</feature>
<dbReference type="EMBL" id="JAZDWU010000003">
    <property type="protein sequence ID" value="KAL0008738.1"/>
    <property type="molecule type" value="Genomic_DNA"/>
</dbReference>
<comment type="caution">
    <text evidence="3">The sequence shown here is derived from an EMBL/GenBank/DDBJ whole genome shotgun (WGS) entry which is preliminary data.</text>
</comment>
<gene>
    <name evidence="3" type="ORF">SO802_010240</name>
</gene>
<evidence type="ECO:0000313" key="4">
    <source>
        <dbReference type="Proteomes" id="UP001459277"/>
    </source>
</evidence>
<dbReference type="Proteomes" id="UP001459277">
    <property type="component" value="Unassembled WGS sequence"/>
</dbReference>
<name>A0AAW2DGP5_9ROSI</name>
<feature type="region of interest" description="Disordered" evidence="2">
    <location>
        <begin position="68"/>
        <end position="96"/>
    </location>
</feature>
<keyword evidence="4" id="KW-1185">Reference proteome</keyword>
<reference evidence="3 4" key="1">
    <citation type="submission" date="2024-01" db="EMBL/GenBank/DDBJ databases">
        <title>A telomere-to-telomere, gap-free genome of sweet tea (Lithocarpus litseifolius).</title>
        <authorList>
            <person name="Zhou J."/>
        </authorList>
    </citation>
    <scope>NUCLEOTIDE SEQUENCE [LARGE SCALE GENOMIC DNA]</scope>
    <source>
        <strain evidence="3">Zhou-2022a</strain>
        <tissue evidence="3">Leaf</tissue>
    </source>
</reference>
<proteinExistence type="predicted"/>
<feature type="coiled-coil region" evidence="1">
    <location>
        <begin position="445"/>
        <end position="479"/>
    </location>
</feature>
<keyword evidence="1" id="KW-0175">Coiled coil</keyword>
<sequence length="505" mass="56783">MVKKGKDTHTKITEYEMERAQRIKHNQERINAMGFKHLSTFQPKCANVGRKRVSAHVDDGDYVPVIGDDELSSSLNNEMAPGRSTRSRHEEFTPTVQHKGPLLSLLLDGDSEMARYWHEESTPAVQHTGPSSSTHLGGDSLAQISTNVEAQLVGTPSTTNASTSRCARGMTRGLGVRGLVEKHGKLPVCIAPEFCAPVGEHAGKFASQIGVQVRTNVSTMNAYSWKNVGSCEKEAIIQNVADQFDIQGESVLVNKSLNTKCSRLLSSYYNRLFAKYKKLVKDEGSRYARNHPPKNVTREKWIELIDGKWSDEDWLKVSERNAKNRNKEETVDKHIHRCGNKSLAVRVDEAVRKNGGHIPKLAQLYYDTHFNSNTKQWVHPDCEHTYQEMLRVQDEHCSTPEAQPLTEEEISMMVLKPRSGYVKGLGMRPSSSLKTSTSSSSIQYTQQLEGRVEELQDANNKLEGRVEELQDANFRLEEKMDCIIQYLRRKGDSDIYGSGRSSSTN</sequence>
<dbReference type="PANTHER" id="PTHR33499">
    <property type="entry name" value="OS12G0282400 PROTEIN-RELATED"/>
    <property type="match status" value="1"/>
</dbReference>
<dbReference type="AlphaFoldDB" id="A0AAW2DGP5"/>
<organism evidence="3 4">
    <name type="scientific">Lithocarpus litseifolius</name>
    <dbReference type="NCBI Taxonomy" id="425828"/>
    <lineage>
        <taxon>Eukaryota</taxon>
        <taxon>Viridiplantae</taxon>
        <taxon>Streptophyta</taxon>
        <taxon>Embryophyta</taxon>
        <taxon>Tracheophyta</taxon>
        <taxon>Spermatophyta</taxon>
        <taxon>Magnoliopsida</taxon>
        <taxon>eudicotyledons</taxon>
        <taxon>Gunneridae</taxon>
        <taxon>Pentapetalae</taxon>
        <taxon>rosids</taxon>
        <taxon>fabids</taxon>
        <taxon>Fagales</taxon>
        <taxon>Fagaceae</taxon>
        <taxon>Lithocarpus</taxon>
    </lineage>
</organism>
<protein>
    <recommendedName>
        <fullName evidence="5">Transposase, Ptta/En/Spm, plant</fullName>
    </recommendedName>
</protein>
<dbReference type="PANTHER" id="PTHR33499:SF11">
    <property type="entry name" value="NO APICAL MERISTEM-ASSOCIATED C-TERMINAL DOMAIN-CONTAINING PROTEIN"/>
    <property type="match status" value="1"/>
</dbReference>
<feature type="compositionally biased region" description="Polar residues" evidence="2">
    <location>
        <begin position="123"/>
        <end position="135"/>
    </location>
</feature>
<evidence type="ECO:0000256" key="1">
    <source>
        <dbReference type="SAM" id="Coils"/>
    </source>
</evidence>
<evidence type="ECO:0000256" key="2">
    <source>
        <dbReference type="SAM" id="MobiDB-lite"/>
    </source>
</evidence>
<accession>A0AAW2DGP5</accession>